<feature type="binding site" evidence="3">
    <location>
        <position position="68"/>
    </location>
    <ligand>
        <name>Cu cation</name>
        <dbReference type="ChEBI" id="CHEBI:23378"/>
    </ligand>
</feature>
<evidence type="ECO:0000313" key="7">
    <source>
        <dbReference type="Proteomes" id="UP000626148"/>
    </source>
</evidence>
<sequence>MTLKPLLTGLTALALTACSGPDIEWDGTDITGVMPDLEFELTSETTESVTAADWSGTPTLVFFGYTHCPDVCPGTMQALSQAIEGLPEADREDLAVLFVSVDPERDTPEQLDAYTAFYGPQFVGLTGTEPQLRDLAKRYRTTFGYDEPDESGFYAVSHSSAIYGFDRNGEARVLLRGNLPTDRLTADVRQLLAIR</sequence>
<dbReference type="InterPro" id="IPR013766">
    <property type="entry name" value="Thioredoxin_domain"/>
</dbReference>
<dbReference type="AlphaFoldDB" id="A0A918KCA1"/>
<dbReference type="PROSITE" id="PS51257">
    <property type="entry name" value="PROKAR_LIPOPROTEIN"/>
    <property type="match status" value="1"/>
</dbReference>
<evidence type="ECO:0000256" key="3">
    <source>
        <dbReference type="PIRSR" id="PIRSR603782-1"/>
    </source>
</evidence>
<evidence type="ECO:0000256" key="1">
    <source>
        <dbReference type="ARBA" id="ARBA00010996"/>
    </source>
</evidence>
<dbReference type="PANTHER" id="PTHR12151:SF25">
    <property type="entry name" value="LINALOOL DEHYDRATASE_ISOMERASE DOMAIN-CONTAINING PROTEIN"/>
    <property type="match status" value="1"/>
</dbReference>
<proteinExistence type="inferred from homology"/>
<keyword evidence="3" id="KW-0479">Metal-binding</keyword>
<dbReference type="InterPro" id="IPR036249">
    <property type="entry name" value="Thioredoxin-like_sf"/>
</dbReference>
<comment type="similarity">
    <text evidence="1">Belongs to the SCO1/2 family.</text>
</comment>
<keyword evidence="7" id="KW-1185">Reference proteome</keyword>
<dbReference type="RefSeq" id="WP_229805345.1">
    <property type="nucleotide sequence ID" value="NZ_BMXR01000006.1"/>
</dbReference>
<feature type="binding site" evidence="3">
    <location>
        <position position="158"/>
    </location>
    <ligand>
        <name>Cu cation</name>
        <dbReference type="ChEBI" id="CHEBI:23378"/>
    </ligand>
</feature>
<keyword evidence="4" id="KW-1015">Disulfide bond</keyword>
<dbReference type="PANTHER" id="PTHR12151">
    <property type="entry name" value="ELECTRON TRANSPORT PROTIN SCO1/SENC FAMILY MEMBER"/>
    <property type="match status" value="1"/>
</dbReference>
<dbReference type="SUPFAM" id="SSF52833">
    <property type="entry name" value="Thioredoxin-like"/>
    <property type="match status" value="1"/>
</dbReference>
<feature type="binding site" evidence="3">
    <location>
        <position position="72"/>
    </location>
    <ligand>
        <name>Cu cation</name>
        <dbReference type="ChEBI" id="CHEBI:23378"/>
    </ligand>
</feature>
<dbReference type="Proteomes" id="UP000626148">
    <property type="component" value="Unassembled WGS sequence"/>
</dbReference>
<comment type="caution">
    <text evidence="6">The sequence shown here is derived from an EMBL/GenBank/DDBJ whole genome shotgun (WGS) entry which is preliminary data.</text>
</comment>
<reference evidence="6" key="1">
    <citation type="journal article" date="2014" name="Int. J. Syst. Evol. Microbiol.">
        <title>Complete genome sequence of Corynebacterium casei LMG S-19264T (=DSM 44701T), isolated from a smear-ripened cheese.</title>
        <authorList>
            <consortium name="US DOE Joint Genome Institute (JGI-PGF)"/>
            <person name="Walter F."/>
            <person name="Albersmeier A."/>
            <person name="Kalinowski J."/>
            <person name="Ruckert C."/>
        </authorList>
    </citation>
    <scope>NUCLEOTIDE SEQUENCE</scope>
    <source>
        <strain evidence="6">KCTC 22169</strain>
    </source>
</reference>
<keyword evidence="2 3" id="KW-0186">Copper</keyword>
<feature type="domain" description="Thioredoxin" evidence="5">
    <location>
        <begin position="6"/>
        <end position="193"/>
    </location>
</feature>
<gene>
    <name evidence="6" type="ORF">GCM10007392_25450</name>
</gene>
<dbReference type="InterPro" id="IPR003782">
    <property type="entry name" value="SCO1/SenC"/>
</dbReference>
<dbReference type="EMBL" id="BMXR01000006">
    <property type="protein sequence ID" value="GGX56890.1"/>
    <property type="molecule type" value="Genomic_DNA"/>
</dbReference>
<evidence type="ECO:0000256" key="2">
    <source>
        <dbReference type="ARBA" id="ARBA00023008"/>
    </source>
</evidence>
<evidence type="ECO:0000259" key="5">
    <source>
        <dbReference type="PROSITE" id="PS51352"/>
    </source>
</evidence>
<reference evidence="6" key="2">
    <citation type="submission" date="2020-09" db="EMBL/GenBank/DDBJ databases">
        <authorList>
            <person name="Sun Q."/>
            <person name="Kim S."/>
        </authorList>
    </citation>
    <scope>NUCLEOTIDE SEQUENCE</scope>
    <source>
        <strain evidence="6">KCTC 22169</strain>
    </source>
</reference>
<feature type="disulfide bond" description="Redox-active" evidence="4">
    <location>
        <begin position="68"/>
        <end position="72"/>
    </location>
</feature>
<protein>
    <submittedName>
        <fullName evidence="6">SCO1/SenC family protein</fullName>
    </submittedName>
</protein>
<dbReference type="Pfam" id="PF02630">
    <property type="entry name" value="SCO1-SenC"/>
    <property type="match status" value="1"/>
</dbReference>
<accession>A0A918KCA1</accession>
<evidence type="ECO:0000313" key="6">
    <source>
        <dbReference type="EMBL" id="GGX56890.1"/>
    </source>
</evidence>
<name>A0A918KCA1_9GAMM</name>
<dbReference type="Gene3D" id="3.40.30.10">
    <property type="entry name" value="Glutaredoxin"/>
    <property type="match status" value="1"/>
</dbReference>
<organism evidence="6 7">
    <name type="scientific">Saccharospirillum salsuginis</name>
    <dbReference type="NCBI Taxonomy" id="418750"/>
    <lineage>
        <taxon>Bacteria</taxon>
        <taxon>Pseudomonadati</taxon>
        <taxon>Pseudomonadota</taxon>
        <taxon>Gammaproteobacteria</taxon>
        <taxon>Oceanospirillales</taxon>
        <taxon>Saccharospirillaceae</taxon>
        <taxon>Saccharospirillum</taxon>
    </lineage>
</organism>
<dbReference type="GO" id="GO:0046872">
    <property type="term" value="F:metal ion binding"/>
    <property type="evidence" value="ECO:0007669"/>
    <property type="project" value="UniProtKB-KW"/>
</dbReference>
<dbReference type="CDD" id="cd02968">
    <property type="entry name" value="SCO"/>
    <property type="match status" value="1"/>
</dbReference>
<evidence type="ECO:0000256" key="4">
    <source>
        <dbReference type="PIRSR" id="PIRSR603782-2"/>
    </source>
</evidence>
<dbReference type="PROSITE" id="PS51352">
    <property type="entry name" value="THIOREDOXIN_2"/>
    <property type="match status" value="1"/>
</dbReference>